<gene>
    <name evidence="1" type="ORF">D8M05_19630</name>
</gene>
<accession>A0A494YR81</accession>
<dbReference type="RefSeq" id="WP_121134761.1">
    <property type="nucleotide sequence ID" value="NZ_JBHUFK010000063.1"/>
</dbReference>
<dbReference type="OrthoDB" id="2967891at2"/>
<dbReference type="EMBL" id="RBZO01000058">
    <property type="protein sequence ID" value="RKQ11640.1"/>
    <property type="molecule type" value="Genomic_DNA"/>
</dbReference>
<comment type="caution">
    <text evidence="1">The sequence shown here is derived from an EMBL/GenBank/DDBJ whole genome shotgun (WGS) entry which is preliminary data.</text>
</comment>
<evidence type="ECO:0000313" key="1">
    <source>
        <dbReference type="EMBL" id="RKQ11640.1"/>
    </source>
</evidence>
<organism evidence="1 2">
    <name type="scientific">Oceanobacillus bengalensis</name>
    <dbReference type="NCBI Taxonomy" id="1435466"/>
    <lineage>
        <taxon>Bacteria</taxon>
        <taxon>Bacillati</taxon>
        <taxon>Bacillota</taxon>
        <taxon>Bacilli</taxon>
        <taxon>Bacillales</taxon>
        <taxon>Bacillaceae</taxon>
        <taxon>Oceanobacillus</taxon>
    </lineage>
</organism>
<dbReference type="Proteomes" id="UP000281813">
    <property type="component" value="Unassembled WGS sequence"/>
</dbReference>
<dbReference type="AlphaFoldDB" id="A0A494YR81"/>
<name>A0A494YR81_9BACI</name>
<reference evidence="1 2" key="1">
    <citation type="journal article" date="2015" name="Antonie Van Leeuwenhoek">
        <title>Oceanobacillus bengalensis sp. nov., a bacterium isolated from seawater of the Bay of Bengal.</title>
        <authorList>
            <person name="Yongchang O."/>
            <person name="Xiang W."/>
            <person name="Wang G."/>
        </authorList>
    </citation>
    <scope>NUCLEOTIDE SEQUENCE [LARGE SCALE GENOMIC DNA]</scope>
    <source>
        <strain evidence="1 2">MCCC 1K00260</strain>
    </source>
</reference>
<proteinExistence type="predicted"/>
<keyword evidence="2" id="KW-1185">Reference proteome</keyword>
<evidence type="ECO:0000313" key="2">
    <source>
        <dbReference type="Proteomes" id="UP000281813"/>
    </source>
</evidence>
<sequence>MDKRKEATIMHSDNNMVLAKSGDYYVSVVKVNNSLCEGNYVVIVNEENIQGELRDVLLKSFFNTGHLARFLLAVVPEYLVEKKIIKETYQAIQKIITTKD</sequence>
<protein>
    <submittedName>
        <fullName evidence="1">Uncharacterized protein</fullName>
    </submittedName>
</protein>